<reference evidence="2" key="2">
    <citation type="journal article" date="2015" name="Data Brief">
        <title>Shoot transcriptome of the giant reed, Arundo donax.</title>
        <authorList>
            <person name="Barrero R.A."/>
            <person name="Guerrero F.D."/>
            <person name="Moolhuijzen P."/>
            <person name="Goolsby J.A."/>
            <person name="Tidwell J."/>
            <person name="Bellgard S.E."/>
            <person name="Bellgard M.I."/>
        </authorList>
    </citation>
    <scope>NUCLEOTIDE SEQUENCE</scope>
    <source>
        <tissue evidence="2">Shoot tissue taken approximately 20 cm above the soil surface</tissue>
    </source>
</reference>
<sequence length="160" mass="17134">MLRTNPSSSSVPPARPPRDGHRRAALHPARAAHVAGATSPRHLARRRPPNLPPTRPHAPPLLLPPPLLAPARRRRPRRKLLPAPRRPRPHGPHRRRRRPQAGGRCGAAPAGAGLLWHALRASLRHATAWGGECQWRGGGCRRVGGPAAGAQGSRGGRGHG</sequence>
<feature type="region of interest" description="Disordered" evidence="1">
    <location>
        <begin position="1"/>
        <end position="108"/>
    </location>
</feature>
<feature type="compositionally biased region" description="Low complexity" evidence="1">
    <location>
        <begin position="1"/>
        <end position="12"/>
    </location>
</feature>
<feature type="compositionally biased region" description="Pro residues" evidence="1">
    <location>
        <begin position="49"/>
        <end position="68"/>
    </location>
</feature>
<proteinExistence type="predicted"/>
<evidence type="ECO:0000256" key="1">
    <source>
        <dbReference type="SAM" id="MobiDB-lite"/>
    </source>
</evidence>
<name>A0A0A9CZA5_ARUDO</name>
<evidence type="ECO:0000313" key="2">
    <source>
        <dbReference type="EMBL" id="JAD79773.1"/>
    </source>
</evidence>
<dbReference type="AlphaFoldDB" id="A0A0A9CZA5"/>
<accession>A0A0A9CZA5</accession>
<protein>
    <submittedName>
        <fullName evidence="2">Uncharacterized protein</fullName>
    </submittedName>
</protein>
<reference evidence="2" key="1">
    <citation type="submission" date="2014-09" db="EMBL/GenBank/DDBJ databases">
        <authorList>
            <person name="Magalhaes I.L.F."/>
            <person name="Oliveira U."/>
            <person name="Santos F.R."/>
            <person name="Vidigal T.H.D.A."/>
            <person name="Brescovit A.D."/>
            <person name="Santos A.J."/>
        </authorList>
    </citation>
    <scope>NUCLEOTIDE SEQUENCE</scope>
    <source>
        <tissue evidence="2">Shoot tissue taken approximately 20 cm above the soil surface</tissue>
    </source>
</reference>
<organism evidence="2">
    <name type="scientific">Arundo donax</name>
    <name type="common">Giant reed</name>
    <name type="synonym">Donax arundinaceus</name>
    <dbReference type="NCBI Taxonomy" id="35708"/>
    <lineage>
        <taxon>Eukaryota</taxon>
        <taxon>Viridiplantae</taxon>
        <taxon>Streptophyta</taxon>
        <taxon>Embryophyta</taxon>
        <taxon>Tracheophyta</taxon>
        <taxon>Spermatophyta</taxon>
        <taxon>Magnoliopsida</taxon>
        <taxon>Liliopsida</taxon>
        <taxon>Poales</taxon>
        <taxon>Poaceae</taxon>
        <taxon>PACMAD clade</taxon>
        <taxon>Arundinoideae</taxon>
        <taxon>Arundineae</taxon>
        <taxon>Arundo</taxon>
    </lineage>
</organism>
<dbReference type="EMBL" id="GBRH01218122">
    <property type="protein sequence ID" value="JAD79773.1"/>
    <property type="molecule type" value="Transcribed_RNA"/>
</dbReference>
<feature type="compositionally biased region" description="Low complexity" evidence="1">
    <location>
        <begin position="26"/>
        <end position="41"/>
    </location>
</feature>
<feature type="compositionally biased region" description="Basic residues" evidence="1">
    <location>
        <begin position="71"/>
        <end position="99"/>
    </location>
</feature>